<comment type="caution">
    <text evidence="2">The sequence shown here is derived from an EMBL/GenBank/DDBJ whole genome shotgun (WGS) entry which is preliminary data.</text>
</comment>
<dbReference type="PANTHER" id="PTHR36302">
    <property type="entry name" value="BLR7088 PROTEIN"/>
    <property type="match status" value="1"/>
</dbReference>
<keyword evidence="1" id="KW-0812">Transmembrane</keyword>
<keyword evidence="1" id="KW-0472">Membrane</keyword>
<protein>
    <submittedName>
        <fullName evidence="2">Copper chaperone PCu(A)C</fullName>
    </submittedName>
</protein>
<dbReference type="SUPFAM" id="SSF110087">
    <property type="entry name" value="DR1885-like metal-binding protein"/>
    <property type="match status" value="1"/>
</dbReference>
<dbReference type="EMBL" id="JAAVLW010000010">
    <property type="protein sequence ID" value="NOJ50075.1"/>
    <property type="molecule type" value="Genomic_DNA"/>
</dbReference>
<dbReference type="InterPro" id="IPR007410">
    <property type="entry name" value="LpqE-like"/>
</dbReference>
<dbReference type="AlphaFoldDB" id="A0A7Y4H9I9"/>
<dbReference type="Pfam" id="PF04314">
    <property type="entry name" value="PCuAC"/>
    <property type="match status" value="1"/>
</dbReference>
<evidence type="ECO:0000313" key="3">
    <source>
        <dbReference type="Proteomes" id="UP000528734"/>
    </source>
</evidence>
<gene>
    <name evidence="2" type="ORF">HCN50_28135</name>
</gene>
<dbReference type="InterPro" id="IPR036182">
    <property type="entry name" value="PCuAC_sf"/>
</dbReference>
<accession>A0A7Y4H9I9</accession>
<organism evidence="2 3">
    <name type="scientific">Bradyrhizobium archetypum</name>
    <dbReference type="NCBI Taxonomy" id="2721160"/>
    <lineage>
        <taxon>Bacteria</taxon>
        <taxon>Pseudomonadati</taxon>
        <taxon>Pseudomonadota</taxon>
        <taxon>Alphaproteobacteria</taxon>
        <taxon>Hyphomicrobiales</taxon>
        <taxon>Nitrobacteraceae</taxon>
        <taxon>Bradyrhizobium</taxon>
    </lineage>
</organism>
<proteinExistence type="predicted"/>
<sequence>MDDDRYELRGRTDIDRGRRIVRGGGGLRLFAIRLLIVGLGLTLVPGSAAASDALKVTNARVSASDQIGIDLPLLLTIKNDAAEADAILRVRCPFANFSEKHTVDRGEGAPAMRAVKSIPIPENGTLELRQDGYHVMLLETRHKLVDGETFTCAVVFQKAGIKEAEVQVSRTP</sequence>
<evidence type="ECO:0000256" key="1">
    <source>
        <dbReference type="SAM" id="Phobius"/>
    </source>
</evidence>
<reference evidence="2 3" key="1">
    <citation type="submission" date="2020-03" db="EMBL/GenBank/DDBJ databases">
        <title>Bradyrhizobium diversity isolated from nodules of Muelleranthus trifoliolatus.</title>
        <authorList>
            <person name="Klepa M."/>
            <person name="Helene L."/>
            <person name="Hungria M."/>
        </authorList>
    </citation>
    <scope>NUCLEOTIDE SEQUENCE [LARGE SCALE GENOMIC DNA]</scope>
    <source>
        <strain evidence="2 3">WSM 1744</strain>
    </source>
</reference>
<evidence type="ECO:0000313" key="2">
    <source>
        <dbReference type="EMBL" id="NOJ50075.1"/>
    </source>
</evidence>
<dbReference type="PANTHER" id="PTHR36302:SF1">
    <property type="entry name" value="COPPER CHAPERONE PCU(A)C"/>
    <property type="match status" value="1"/>
</dbReference>
<keyword evidence="3" id="KW-1185">Reference proteome</keyword>
<keyword evidence="1" id="KW-1133">Transmembrane helix</keyword>
<dbReference type="InterPro" id="IPR058248">
    <property type="entry name" value="Lxx211020-like"/>
</dbReference>
<dbReference type="Proteomes" id="UP000528734">
    <property type="component" value="Unassembled WGS sequence"/>
</dbReference>
<feature type="transmembrane region" description="Helical" evidence="1">
    <location>
        <begin position="26"/>
        <end position="48"/>
    </location>
</feature>
<name>A0A7Y4H9I9_9BRAD</name>
<dbReference type="Gene3D" id="2.60.40.1890">
    <property type="entry name" value="PCu(A)C copper chaperone"/>
    <property type="match status" value="1"/>
</dbReference>